<dbReference type="InterPro" id="IPR000629">
    <property type="entry name" value="RNA-helicase_DEAD-box_CS"/>
</dbReference>
<dbReference type="InterPro" id="IPR001650">
    <property type="entry name" value="Helicase_C-like"/>
</dbReference>
<evidence type="ECO:0000259" key="10">
    <source>
        <dbReference type="PROSITE" id="PS51192"/>
    </source>
</evidence>
<dbReference type="GO" id="GO:0003724">
    <property type="term" value="F:RNA helicase activity"/>
    <property type="evidence" value="ECO:0007669"/>
    <property type="project" value="UniProtKB-EC"/>
</dbReference>
<dbReference type="GO" id="GO:0005524">
    <property type="term" value="F:ATP binding"/>
    <property type="evidence" value="ECO:0007669"/>
    <property type="project" value="UniProtKB-UniRule"/>
</dbReference>
<feature type="domain" description="DEAD-box RNA helicase Q" evidence="12">
    <location>
        <begin position="113"/>
        <end position="141"/>
    </location>
</feature>
<feature type="compositionally biased region" description="Basic and acidic residues" evidence="9">
    <location>
        <begin position="52"/>
        <end position="64"/>
    </location>
</feature>
<dbReference type="OrthoDB" id="4310724at2759"/>
<evidence type="ECO:0000256" key="6">
    <source>
        <dbReference type="PROSITE-ProRule" id="PRU00552"/>
    </source>
</evidence>
<comment type="similarity">
    <text evidence="7">Belongs to the DEAD box helicase family.</text>
</comment>
<feature type="domain" description="Helicase C-terminal" evidence="11">
    <location>
        <begin position="411"/>
        <end position="572"/>
    </location>
</feature>
<evidence type="ECO:0000256" key="3">
    <source>
        <dbReference type="ARBA" id="ARBA00022806"/>
    </source>
</evidence>
<sequence>MGKKRGGGKGQEWKPVQANDLFLEGTNFDGLIGIEELSDYNIESFKKLKFKKQPEDGADRKRSLVETSAEEVVLPDNESAPKKKKKASKNQSGTKNGWSVTNDVDDETDLDMSAWENLFVPEPVLMRLKELGFTEPTRIQLMTLPPATAGRKDILGAAETGSGKTLAFGIPIISRILDYRDKVSKGIINEDNEAEDSVSDEEEEVVEDDGKIGCVKVETTKTISNTDRKMGKLHALILEPTRELAIQVRNHLVAVSKYCNIKIATVVGGMAQEKQERELKKCPEIVVATPGRLWELIKEGNPFLQQVDRLTCLVIDEADRMMERGHFQELRDLIERLELSKCARQTLVFSATLTLVHEPPKRLSTSKKKKKGPKQPLRVTPGQKLNQFISMLGLKNPKVIDLTAKEGTAESLTEAYIPCRLEEKDALLYIFLKNHPGRTLVFLNSISSVRRLANVFTLLKCSPVALHAQMMQKQRLKSLEKFASNPTGLLLATDVAARGLDIVGVQHVIHYHVPRTSENYVHRSGRTARAHKEGLTVLFVEPQEMSGFNRMCQNLGKHNDLPEFPVDRNMLDEVKKRVELAKELEQLDHSHRRSYSDEGWLKKAAKELDLHFDEHDRLPLRAPVDPSAERALKLKKKSLEALLRAPLNSKGFSGKYPTSTGALVVPFSSGSSGEALNMVKTKSPGVKSLGHELGIKKKRRPRFNKKKKAVKNVKEGI</sequence>
<dbReference type="GO" id="GO:0010468">
    <property type="term" value="P:regulation of gene expression"/>
    <property type="evidence" value="ECO:0007669"/>
    <property type="project" value="UniProtKB-ARBA"/>
</dbReference>
<evidence type="ECO:0000256" key="2">
    <source>
        <dbReference type="ARBA" id="ARBA00022801"/>
    </source>
</evidence>
<keyword evidence="1 7" id="KW-0547">Nucleotide-binding</keyword>
<dbReference type="CDD" id="cd17946">
    <property type="entry name" value="DEADc_DDX24"/>
    <property type="match status" value="1"/>
</dbReference>
<evidence type="ECO:0000256" key="4">
    <source>
        <dbReference type="ARBA" id="ARBA00022840"/>
    </source>
</evidence>
<comment type="catalytic activity">
    <reaction evidence="8">
        <text>ATP + H2O = ADP + phosphate + H(+)</text>
        <dbReference type="Rhea" id="RHEA:13065"/>
        <dbReference type="ChEBI" id="CHEBI:15377"/>
        <dbReference type="ChEBI" id="CHEBI:15378"/>
        <dbReference type="ChEBI" id="CHEBI:30616"/>
        <dbReference type="ChEBI" id="CHEBI:43474"/>
        <dbReference type="ChEBI" id="CHEBI:456216"/>
        <dbReference type="EC" id="3.6.4.13"/>
    </reaction>
</comment>
<dbReference type="InterPro" id="IPR011545">
    <property type="entry name" value="DEAD/DEAH_box_helicase_dom"/>
</dbReference>
<dbReference type="EMBL" id="CADEPI010000083">
    <property type="protein sequence ID" value="CAB3373239.1"/>
    <property type="molecule type" value="Genomic_DNA"/>
</dbReference>
<feature type="domain" description="Helicase ATP-binding" evidence="10">
    <location>
        <begin position="145"/>
        <end position="371"/>
    </location>
</feature>
<name>A0A8S1CYS7_9INSE</name>
<feature type="region of interest" description="Disordered" evidence="9">
    <location>
        <begin position="678"/>
        <end position="717"/>
    </location>
</feature>
<evidence type="ECO:0000256" key="7">
    <source>
        <dbReference type="RuleBase" id="RU000492"/>
    </source>
</evidence>
<feature type="region of interest" description="Disordered" evidence="9">
    <location>
        <begin position="51"/>
        <end position="102"/>
    </location>
</feature>
<dbReference type="GO" id="GO:0003723">
    <property type="term" value="F:RNA binding"/>
    <property type="evidence" value="ECO:0007669"/>
    <property type="project" value="UniProtKB-UniRule"/>
</dbReference>
<protein>
    <recommendedName>
        <fullName evidence="8">ATP-dependent RNA helicase</fullName>
        <ecNumber evidence="8">3.6.4.13</ecNumber>
    </recommendedName>
</protein>
<proteinExistence type="inferred from homology"/>
<dbReference type="Gene3D" id="3.40.50.300">
    <property type="entry name" value="P-loop containing nucleotide triphosphate hydrolases"/>
    <property type="match status" value="2"/>
</dbReference>
<dbReference type="PROSITE" id="PS00039">
    <property type="entry name" value="DEAD_ATP_HELICASE"/>
    <property type="match status" value="1"/>
</dbReference>
<evidence type="ECO:0000259" key="11">
    <source>
        <dbReference type="PROSITE" id="PS51194"/>
    </source>
</evidence>
<evidence type="ECO:0000256" key="8">
    <source>
        <dbReference type="RuleBase" id="RU365068"/>
    </source>
</evidence>
<accession>A0A8S1CYS7</accession>
<dbReference type="InterPro" id="IPR014014">
    <property type="entry name" value="RNA_helicase_DEAD_Q_motif"/>
</dbReference>
<keyword evidence="4 7" id="KW-0067">ATP-binding</keyword>
<dbReference type="Pfam" id="PF00271">
    <property type="entry name" value="Helicase_C"/>
    <property type="match status" value="1"/>
</dbReference>
<evidence type="ECO:0000256" key="5">
    <source>
        <dbReference type="ARBA" id="ARBA00022884"/>
    </source>
</evidence>
<dbReference type="InterPro" id="IPR027417">
    <property type="entry name" value="P-loop_NTPase"/>
</dbReference>
<comment type="caution">
    <text evidence="13">The sequence shown here is derived from an EMBL/GenBank/DDBJ whole genome shotgun (WGS) entry which is preliminary data.</text>
</comment>
<dbReference type="Pfam" id="PF00270">
    <property type="entry name" value="DEAD"/>
    <property type="match status" value="1"/>
</dbReference>
<dbReference type="PROSITE" id="PS51194">
    <property type="entry name" value="HELICASE_CTER"/>
    <property type="match status" value="1"/>
</dbReference>
<feature type="short sequence motif" description="Q motif" evidence="6">
    <location>
        <begin position="113"/>
        <end position="141"/>
    </location>
</feature>
<keyword evidence="2 7" id="KW-0378">Hydrolase</keyword>
<dbReference type="CDD" id="cd18787">
    <property type="entry name" value="SF2_C_DEAD"/>
    <property type="match status" value="1"/>
</dbReference>
<comment type="domain">
    <text evidence="8">The Q motif is unique to and characteristic of the DEAD box family of RNA helicases and controls ATP binding and hydrolysis.</text>
</comment>
<dbReference type="PROSITE" id="PS51192">
    <property type="entry name" value="HELICASE_ATP_BIND_1"/>
    <property type="match status" value="1"/>
</dbReference>
<dbReference type="Proteomes" id="UP000494165">
    <property type="component" value="Unassembled WGS sequence"/>
</dbReference>
<dbReference type="PANTHER" id="PTHR24031">
    <property type="entry name" value="RNA HELICASE"/>
    <property type="match status" value="1"/>
</dbReference>
<keyword evidence="5 8" id="KW-0694">RNA-binding</keyword>
<dbReference type="GO" id="GO:0016787">
    <property type="term" value="F:hydrolase activity"/>
    <property type="evidence" value="ECO:0007669"/>
    <property type="project" value="UniProtKB-KW"/>
</dbReference>
<evidence type="ECO:0000256" key="1">
    <source>
        <dbReference type="ARBA" id="ARBA00022741"/>
    </source>
</evidence>
<dbReference type="AlphaFoldDB" id="A0A8S1CYS7"/>
<dbReference type="InterPro" id="IPR014001">
    <property type="entry name" value="Helicase_ATP-bd"/>
</dbReference>
<dbReference type="SMART" id="SM00487">
    <property type="entry name" value="DEXDc"/>
    <property type="match status" value="1"/>
</dbReference>
<dbReference type="SUPFAM" id="SSF52540">
    <property type="entry name" value="P-loop containing nucleoside triphosphate hydrolases"/>
    <property type="match status" value="1"/>
</dbReference>
<gene>
    <name evidence="13" type="ORF">CLODIP_2_CD03665</name>
</gene>
<evidence type="ECO:0000313" key="14">
    <source>
        <dbReference type="Proteomes" id="UP000494165"/>
    </source>
</evidence>
<dbReference type="PROSITE" id="PS51195">
    <property type="entry name" value="Q_MOTIF"/>
    <property type="match status" value="1"/>
</dbReference>
<organism evidence="13 14">
    <name type="scientific">Cloeon dipterum</name>
    <dbReference type="NCBI Taxonomy" id="197152"/>
    <lineage>
        <taxon>Eukaryota</taxon>
        <taxon>Metazoa</taxon>
        <taxon>Ecdysozoa</taxon>
        <taxon>Arthropoda</taxon>
        <taxon>Hexapoda</taxon>
        <taxon>Insecta</taxon>
        <taxon>Pterygota</taxon>
        <taxon>Palaeoptera</taxon>
        <taxon>Ephemeroptera</taxon>
        <taxon>Pisciforma</taxon>
        <taxon>Baetidae</taxon>
        <taxon>Cloeon</taxon>
    </lineage>
</organism>
<dbReference type="EC" id="3.6.4.13" evidence="8"/>
<feature type="compositionally biased region" description="Basic residues" evidence="9">
    <location>
        <begin position="696"/>
        <end position="711"/>
    </location>
</feature>
<evidence type="ECO:0000256" key="9">
    <source>
        <dbReference type="SAM" id="MobiDB-lite"/>
    </source>
</evidence>
<dbReference type="SMART" id="SM00490">
    <property type="entry name" value="HELICc"/>
    <property type="match status" value="1"/>
</dbReference>
<reference evidence="13 14" key="1">
    <citation type="submission" date="2020-04" db="EMBL/GenBank/DDBJ databases">
        <authorList>
            <person name="Alioto T."/>
            <person name="Alioto T."/>
            <person name="Gomez Garrido J."/>
        </authorList>
    </citation>
    <scope>NUCLEOTIDE SEQUENCE [LARGE SCALE GENOMIC DNA]</scope>
</reference>
<evidence type="ECO:0000259" key="12">
    <source>
        <dbReference type="PROSITE" id="PS51195"/>
    </source>
</evidence>
<feature type="compositionally biased region" description="Polar residues" evidence="9">
    <location>
        <begin position="90"/>
        <end position="102"/>
    </location>
</feature>
<comment type="function">
    <text evidence="8">RNA helicase.</text>
</comment>
<keyword evidence="3 7" id="KW-0347">Helicase</keyword>
<evidence type="ECO:0000313" key="13">
    <source>
        <dbReference type="EMBL" id="CAB3373239.1"/>
    </source>
</evidence>
<keyword evidence="14" id="KW-1185">Reference proteome</keyword>